<keyword evidence="1" id="KW-0812">Transmembrane</keyword>
<evidence type="ECO:0008006" key="4">
    <source>
        <dbReference type="Google" id="ProtNLM"/>
    </source>
</evidence>
<keyword evidence="1" id="KW-0472">Membrane</keyword>
<sequence length="120" mass="13384">MVTVTAAVELVAREVSVVYCVFVGTFVLLLKSSHSLGTGSLEFKSGRVNLSDVFCDSRPSTTENNKSINAVRRMIKTERHVTYYELRAPSGIGMSKIRSILYKHLGVKKLCSHWIPHNLT</sequence>
<dbReference type="EMBL" id="BGZK01000765">
    <property type="protein sequence ID" value="GBP59585.1"/>
    <property type="molecule type" value="Genomic_DNA"/>
</dbReference>
<keyword evidence="1" id="KW-1133">Transmembrane helix</keyword>
<dbReference type="AlphaFoldDB" id="A0A4C1XBR0"/>
<gene>
    <name evidence="2" type="ORF">EVAR_44800_1</name>
</gene>
<feature type="transmembrane region" description="Helical" evidence="1">
    <location>
        <begin position="12"/>
        <end position="30"/>
    </location>
</feature>
<evidence type="ECO:0000313" key="2">
    <source>
        <dbReference type="EMBL" id="GBP59585.1"/>
    </source>
</evidence>
<keyword evidence="3" id="KW-1185">Reference proteome</keyword>
<proteinExistence type="predicted"/>
<reference evidence="2 3" key="1">
    <citation type="journal article" date="2019" name="Commun. Biol.">
        <title>The bagworm genome reveals a unique fibroin gene that provides high tensile strength.</title>
        <authorList>
            <person name="Kono N."/>
            <person name="Nakamura H."/>
            <person name="Ohtoshi R."/>
            <person name="Tomita M."/>
            <person name="Numata K."/>
            <person name="Arakawa K."/>
        </authorList>
    </citation>
    <scope>NUCLEOTIDE SEQUENCE [LARGE SCALE GENOMIC DNA]</scope>
</reference>
<organism evidence="2 3">
    <name type="scientific">Eumeta variegata</name>
    <name type="common">Bagworm moth</name>
    <name type="synonym">Eumeta japonica</name>
    <dbReference type="NCBI Taxonomy" id="151549"/>
    <lineage>
        <taxon>Eukaryota</taxon>
        <taxon>Metazoa</taxon>
        <taxon>Ecdysozoa</taxon>
        <taxon>Arthropoda</taxon>
        <taxon>Hexapoda</taxon>
        <taxon>Insecta</taxon>
        <taxon>Pterygota</taxon>
        <taxon>Neoptera</taxon>
        <taxon>Endopterygota</taxon>
        <taxon>Lepidoptera</taxon>
        <taxon>Glossata</taxon>
        <taxon>Ditrysia</taxon>
        <taxon>Tineoidea</taxon>
        <taxon>Psychidae</taxon>
        <taxon>Oiketicinae</taxon>
        <taxon>Eumeta</taxon>
    </lineage>
</organism>
<evidence type="ECO:0000256" key="1">
    <source>
        <dbReference type="SAM" id="Phobius"/>
    </source>
</evidence>
<accession>A0A4C1XBR0</accession>
<comment type="caution">
    <text evidence="2">The sequence shown here is derived from an EMBL/GenBank/DDBJ whole genome shotgun (WGS) entry which is preliminary data.</text>
</comment>
<protein>
    <recommendedName>
        <fullName evidence="4">Histone-lysine N-methyltransferase SETMAR</fullName>
    </recommendedName>
</protein>
<dbReference type="Proteomes" id="UP000299102">
    <property type="component" value="Unassembled WGS sequence"/>
</dbReference>
<evidence type="ECO:0000313" key="3">
    <source>
        <dbReference type="Proteomes" id="UP000299102"/>
    </source>
</evidence>
<dbReference type="OrthoDB" id="10017160at2759"/>
<name>A0A4C1XBR0_EUMVA</name>